<keyword evidence="2" id="KW-1185">Reference proteome</keyword>
<organism evidence="1 2">
    <name type="scientific">Armatimonas rosea</name>
    <dbReference type="NCBI Taxonomy" id="685828"/>
    <lineage>
        <taxon>Bacteria</taxon>
        <taxon>Bacillati</taxon>
        <taxon>Armatimonadota</taxon>
        <taxon>Armatimonadia</taxon>
        <taxon>Armatimonadales</taxon>
        <taxon>Armatimonadaceae</taxon>
        <taxon>Armatimonas</taxon>
    </lineage>
</organism>
<dbReference type="EMBL" id="JACHGW010000001">
    <property type="protein sequence ID" value="MBB6049058.1"/>
    <property type="molecule type" value="Genomic_DNA"/>
</dbReference>
<accession>A0A7W9SN63</accession>
<dbReference type="PROSITE" id="PS51257">
    <property type="entry name" value="PROKAR_LIPOPROTEIN"/>
    <property type="match status" value="1"/>
</dbReference>
<name>A0A7W9SN63_ARMRO</name>
<evidence type="ECO:0000313" key="2">
    <source>
        <dbReference type="Proteomes" id="UP000520814"/>
    </source>
</evidence>
<reference evidence="1 2" key="1">
    <citation type="submission" date="2020-08" db="EMBL/GenBank/DDBJ databases">
        <title>Genomic Encyclopedia of Type Strains, Phase IV (KMG-IV): sequencing the most valuable type-strain genomes for metagenomic binning, comparative biology and taxonomic classification.</title>
        <authorList>
            <person name="Goeker M."/>
        </authorList>
    </citation>
    <scope>NUCLEOTIDE SEQUENCE [LARGE SCALE GENOMIC DNA]</scope>
    <source>
        <strain evidence="1 2">DSM 23562</strain>
    </source>
</reference>
<dbReference type="AlphaFoldDB" id="A0A7W9SN63"/>
<protein>
    <submittedName>
        <fullName evidence="1">Ethanolamine utilization microcompartment shell protein EutS</fullName>
    </submittedName>
</protein>
<comment type="caution">
    <text evidence="1">The sequence shown here is derived from an EMBL/GenBank/DDBJ whole genome shotgun (WGS) entry which is preliminary data.</text>
</comment>
<evidence type="ECO:0000313" key="1">
    <source>
        <dbReference type="EMBL" id="MBB6049058.1"/>
    </source>
</evidence>
<gene>
    <name evidence="1" type="ORF">HNQ39_000820</name>
</gene>
<sequence>MQRRNFLRLTAALPLTTLLQGCGGGWNLGFGPIRGGGGGTTGSLTLGRMAATVDHGSLIGTLPTYTALQVATAFGSESPAASGAASVQVIQAETTLGFVTEASGAILYYGWLSGTQTALSAASTAEVLLYYALAGYLLPAEIQERVRAIIAASDSVRLRLGPAVASFLAANPKRLSGDTTSLLGLVATEAESLLPAVSAATRGVIIQTPGLRSGVEVAQSKEPNSVFATNKYLRRAVLVVNQIGYTDSKNNPVDQLAAPLLPLQLTTAEIPVPKSYDSFSNTISGWIEAYYSNKTFDDGSIDAGFFSSASDVVPLKVNPSGALKTKYRAYVLMPGSVPGNEEHLAELLPAQREYIEGVNLKNLYLRLFFEDILAPFVLSFVAGKLAGNKDLIKGLTEDLLKAVREVLPGQIELVAAGRRKPMEVFTLLVKSMTIDPATGATSGSFQKVVGATMQFLVKQLSGNGPELFVKNVTEGININGTVVPGVGRLLAILEETDKLLDSANRGRVILDSTISKKLEFWDMEVNNFTVGLTPTEAIVPHGDLIASLKANLKDAKPGEGQSFMYKWSCNSGRLVDGVQGNGKLIAATTADSVSYHAEGPAGETDTVTVEVTLKGPGSKDSQVLGTAEAKVYVTELSVTPSTATLKNSETVALSAQLKGMRPLSSGETLTYKWLTTRNAGELLGSPDGGTGIAVEGQSATYRAHASAEGADTVTVEALLGTRSLGKATSKVTVGSNVVVVPGRYKILSWARNDPASFPGLYQVNAYVVVPRMANAKSYRIHAYTASENRDLSLGAEPLDNLPEWDLSYGWGGTLGNIYLTMPEVSRVGNEVYIMISGSGGDSTTAQAFENRFQGMTVEVTIHL</sequence>
<dbReference type="RefSeq" id="WP_184192678.1">
    <property type="nucleotide sequence ID" value="NZ_JACHGW010000001.1"/>
</dbReference>
<proteinExistence type="predicted"/>
<dbReference type="Proteomes" id="UP000520814">
    <property type="component" value="Unassembled WGS sequence"/>
</dbReference>